<feature type="DNA-binding region" description="H-T-H motif" evidence="2">
    <location>
        <begin position="41"/>
        <end position="60"/>
    </location>
</feature>
<dbReference type="Pfam" id="PF00440">
    <property type="entry name" value="TetR_N"/>
    <property type="match status" value="1"/>
</dbReference>
<dbReference type="SUPFAM" id="SSF46689">
    <property type="entry name" value="Homeodomain-like"/>
    <property type="match status" value="1"/>
</dbReference>
<dbReference type="Proteomes" id="UP001162885">
    <property type="component" value="Chromosome"/>
</dbReference>
<name>A0AAX2ZZQ7_9MYCO</name>
<dbReference type="PANTHER" id="PTHR30055:SF235">
    <property type="entry name" value="TRANSCRIPTIONAL REGULATORY PROTEIN"/>
    <property type="match status" value="1"/>
</dbReference>
<dbReference type="InterPro" id="IPR009057">
    <property type="entry name" value="Homeodomain-like_sf"/>
</dbReference>
<evidence type="ECO:0000256" key="3">
    <source>
        <dbReference type="SAM" id="MobiDB-lite"/>
    </source>
</evidence>
<dbReference type="PANTHER" id="PTHR30055">
    <property type="entry name" value="HTH-TYPE TRANSCRIPTIONAL REGULATOR RUTR"/>
    <property type="match status" value="1"/>
</dbReference>
<feature type="domain" description="HTH tetR-type" evidence="4">
    <location>
        <begin position="18"/>
        <end position="78"/>
    </location>
</feature>
<accession>A0AAX2ZZQ7</accession>
<keyword evidence="1 2" id="KW-0238">DNA-binding</keyword>
<dbReference type="Gene3D" id="1.10.357.10">
    <property type="entry name" value="Tetracycline Repressor, domain 2"/>
    <property type="match status" value="1"/>
</dbReference>
<gene>
    <name evidence="5" type="ORF">H5U98_03180</name>
</gene>
<evidence type="ECO:0000259" key="4">
    <source>
        <dbReference type="PROSITE" id="PS50977"/>
    </source>
</evidence>
<evidence type="ECO:0000256" key="2">
    <source>
        <dbReference type="PROSITE-ProRule" id="PRU00335"/>
    </source>
</evidence>
<dbReference type="EMBL" id="CP060016">
    <property type="protein sequence ID" value="UNC00465.1"/>
    <property type="molecule type" value="Genomic_DNA"/>
</dbReference>
<dbReference type="SUPFAM" id="SSF48498">
    <property type="entry name" value="Tetracyclin repressor-like, C-terminal domain"/>
    <property type="match status" value="1"/>
</dbReference>
<dbReference type="InterPro" id="IPR001647">
    <property type="entry name" value="HTH_TetR"/>
</dbReference>
<dbReference type="GO" id="GO:0003700">
    <property type="term" value="F:DNA-binding transcription factor activity"/>
    <property type="evidence" value="ECO:0007669"/>
    <property type="project" value="TreeGrafter"/>
</dbReference>
<sequence>MASPGKTPSRRGRRQGDPVSRDAVLAAAKARFAAEGYEKTTLRAIAADAHVDASMVLYLFGSKADLFRESLRLILDPDVLVAALEGPPEGIGERMVRVYLKMWESPDTAASMRVMLQSATSNSDAHVAFRSFMQDYVLTAVSGVLGGGGEQARLRAMLAASSLVGTAMLRYVMAVPPMATLDGEDVVRLLAPTVTRYLTADADELGLPEL</sequence>
<evidence type="ECO:0000256" key="1">
    <source>
        <dbReference type="ARBA" id="ARBA00023125"/>
    </source>
</evidence>
<dbReference type="Pfam" id="PF17920">
    <property type="entry name" value="TetR_C_16"/>
    <property type="match status" value="1"/>
</dbReference>
<feature type="region of interest" description="Disordered" evidence="3">
    <location>
        <begin position="1"/>
        <end position="20"/>
    </location>
</feature>
<dbReference type="PROSITE" id="PS50977">
    <property type="entry name" value="HTH_TETR_2"/>
    <property type="match status" value="1"/>
</dbReference>
<reference evidence="5 6" key="1">
    <citation type="journal article" date="2022" name="BMC Genomics">
        <title>Comparative genome analysis of mycobacteria focusing on tRNA and non-coding RNA.</title>
        <authorList>
            <person name="Behra P.R.K."/>
            <person name="Pettersson B.M.F."/>
            <person name="Ramesh M."/>
            <person name="Das S."/>
            <person name="Dasgupta S."/>
            <person name="Kirsebom L.A."/>
        </authorList>
    </citation>
    <scope>NUCLEOTIDE SEQUENCE [LARGE SCALE GENOMIC DNA]</scope>
    <source>
        <strain evidence="5 6">DSM 44677</strain>
    </source>
</reference>
<organism evidence="5 6">
    <name type="scientific">Mycolicibacterium boenickei</name>
    <dbReference type="NCBI Taxonomy" id="146017"/>
    <lineage>
        <taxon>Bacteria</taxon>
        <taxon>Bacillati</taxon>
        <taxon>Actinomycetota</taxon>
        <taxon>Actinomycetes</taxon>
        <taxon>Mycobacteriales</taxon>
        <taxon>Mycobacteriaceae</taxon>
        <taxon>Mycolicibacterium</taxon>
    </lineage>
</organism>
<protein>
    <submittedName>
        <fullName evidence="5">TetR/AcrR family transcriptional regulator</fullName>
    </submittedName>
</protein>
<proteinExistence type="predicted"/>
<dbReference type="RefSeq" id="WP_077740185.1">
    <property type="nucleotide sequence ID" value="NZ_AP022579.1"/>
</dbReference>
<dbReference type="GO" id="GO:0000976">
    <property type="term" value="F:transcription cis-regulatory region binding"/>
    <property type="evidence" value="ECO:0007669"/>
    <property type="project" value="TreeGrafter"/>
</dbReference>
<evidence type="ECO:0000313" key="5">
    <source>
        <dbReference type="EMBL" id="UNC00465.1"/>
    </source>
</evidence>
<evidence type="ECO:0000313" key="6">
    <source>
        <dbReference type="Proteomes" id="UP001162885"/>
    </source>
</evidence>
<dbReference type="InterPro" id="IPR036271">
    <property type="entry name" value="Tet_transcr_reg_TetR-rel_C_sf"/>
</dbReference>
<dbReference type="InterPro" id="IPR050109">
    <property type="entry name" value="HTH-type_TetR-like_transc_reg"/>
</dbReference>
<dbReference type="AlphaFoldDB" id="A0AAX2ZZQ7"/>
<dbReference type="InterPro" id="IPR041678">
    <property type="entry name" value="TetR_C_16"/>
</dbReference>
<dbReference type="Gene3D" id="1.10.10.60">
    <property type="entry name" value="Homeodomain-like"/>
    <property type="match status" value="1"/>
</dbReference>